<dbReference type="EMBL" id="OU895878">
    <property type="protein sequence ID" value="CAG9802044.1"/>
    <property type="molecule type" value="Genomic_DNA"/>
</dbReference>
<name>A0A9N9RT69_9DIPT</name>
<dbReference type="GO" id="GO:0035556">
    <property type="term" value="P:intracellular signal transduction"/>
    <property type="evidence" value="ECO:0007669"/>
    <property type="project" value="InterPro"/>
</dbReference>
<dbReference type="GO" id="GO:0007168">
    <property type="term" value="P:receptor guanylyl cyclase signaling pathway"/>
    <property type="evidence" value="ECO:0007669"/>
    <property type="project" value="TreeGrafter"/>
</dbReference>
<dbReference type="OrthoDB" id="60033at2759"/>
<dbReference type="GO" id="GO:0005525">
    <property type="term" value="F:GTP binding"/>
    <property type="evidence" value="ECO:0007669"/>
    <property type="project" value="UniProtKB-KW"/>
</dbReference>
<organism evidence="16 17">
    <name type="scientific">Chironomus riparius</name>
    <dbReference type="NCBI Taxonomy" id="315576"/>
    <lineage>
        <taxon>Eukaryota</taxon>
        <taxon>Metazoa</taxon>
        <taxon>Ecdysozoa</taxon>
        <taxon>Arthropoda</taxon>
        <taxon>Hexapoda</taxon>
        <taxon>Insecta</taxon>
        <taxon>Pterygota</taxon>
        <taxon>Neoptera</taxon>
        <taxon>Endopterygota</taxon>
        <taxon>Diptera</taxon>
        <taxon>Nematocera</taxon>
        <taxon>Chironomoidea</taxon>
        <taxon>Chironomidae</taxon>
        <taxon>Chironominae</taxon>
        <taxon>Chironomus</taxon>
    </lineage>
</organism>
<sequence length="509" mass="58430">MEKAFVTTEYTLEEMSNSSWIAEYGENIKESILSNLSVSRNNILHNTTQIPLYDNRGNYTNMERHQITEYIYWYNLLNEHLIKRLSQRIGLSVAKPVWRQIIAYKNLIEALEHISISAILGGSFLLTGYFHPYDYREFIRTHSLSYEHLISAKHFLQRDTIFDPQIEADLIKWYNKIFHIHLSTISNATKYVDLSTDVRQGIISEKMTTDKEYGLVYLHFMDEIVLPQIRASQQEIRNEISITLDMDMGDAKFVKTTSLVLLLLVIFLSPIIIILVKNATTTIQNFANVLVERTHQLKNEKNKSDRLLRQMLPSTVIRQLKQQRQVIAESFESVTIFFSDIVGFTFISSNSSPMEVVSLLNQLYRLFDIRIQKYDVYKVETIGDAYMVVSGLPKKAPGHKHASEIAFMSLDLITSVSSFYIPHRPFEKLQIRVGVNSGPCVAGVVGTSMPRYCLFGDTINVASRMENRGEAMKIHVSATTKELLDHHGGFMLEKRGSIEIKVKLILNGK</sequence>
<gene>
    <name evidence="16" type="ORF">CHIRRI_LOCUS4960</name>
</gene>
<dbReference type="PANTHER" id="PTHR11920">
    <property type="entry name" value="GUANYLYL CYCLASE"/>
    <property type="match status" value="1"/>
</dbReference>
<dbReference type="Gene3D" id="3.30.70.1230">
    <property type="entry name" value="Nucleotide cyclase"/>
    <property type="match status" value="1"/>
</dbReference>
<dbReference type="PROSITE" id="PS50125">
    <property type="entry name" value="GUANYLATE_CYCLASE_2"/>
    <property type="match status" value="1"/>
</dbReference>
<evidence type="ECO:0000256" key="6">
    <source>
        <dbReference type="ARBA" id="ARBA00022989"/>
    </source>
</evidence>
<dbReference type="CDD" id="cd07302">
    <property type="entry name" value="CHD"/>
    <property type="match status" value="1"/>
</dbReference>
<evidence type="ECO:0000256" key="10">
    <source>
        <dbReference type="ARBA" id="ARBA00023180"/>
    </source>
</evidence>
<dbReference type="GO" id="GO:0004016">
    <property type="term" value="F:adenylate cyclase activity"/>
    <property type="evidence" value="ECO:0007669"/>
    <property type="project" value="TreeGrafter"/>
</dbReference>
<dbReference type="PROSITE" id="PS00452">
    <property type="entry name" value="GUANYLATE_CYCLASE_1"/>
    <property type="match status" value="1"/>
</dbReference>
<dbReference type="GO" id="GO:0004383">
    <property type="term" value="F:guanylate cyclase activity"/>
    <property type="evidence" value="ECO:0007669"/>
    <property type="project" value="UniProtKB-EC"/>
</dbReference>
<dbReference type="AlphaFoldDB" id="A0A9N9RT69"/>
<keyword evidence="5" id="KW-0547">Nucleotide-binding</keyword>
<evidence type="ECO:0000256" key="4">
    <source>
        <dbReference type="ARBA" id="ARBA00022729"/>
    </source>
</evidence>
<keyword evidence="17" id="KW-1185">Reference proteome</keyword>
<evidence type="ECO:0000256" key="3">
    <source>
        <dbReference type="ARBA" id="ARBA00022692"/>
    </source>
</evidence>
<comment type="similarity">
    <text evidence="13">Belongs to the adenylyl cyclase class-4/guanylyl cyclase family.</text>
</comment>
<dbReference type="SMART" id="SM00044">
    <property type="entry name" value="CYCc"/>
    <property type="match status" value="1"/>
</dbReference>
<feature type="transmembrane region" description="Helical" evidence="14">
    <location>
        <begin position="256"/>
        <end position="276"/>
    </location>
</feature>
<evidence type="ECO:0000313" key="17">
    <source>
        <dbReference type="Proteomes" id="UP001153620"/>
    </source>
</evidence>
<evidence type="ECO:0000313" key="16">
    <source>
        <dbReference type="EMBL" id="CAG9802044.1"/>
    </source>
</evidence>
<evidence type="ECO:0000256" key="7">
    <source>
        <dbReference type="ARBA" id="ARBA00023134"/>
    </source>
</evidence>
<evidence type="ECO:0000256" key="2">
    <source>
        <dbReference type="ARBA" id="ARBA00012202"/>
    </source>
</evidence>
<keyword evidence="4" id="KW-0732">Signal</keyword>
<dbReference type="InterPro" id="IPR018297">
    <property type="entry name" value="A/G_cyclase_CS"/>
</dbReference>
<reference evidence="16" key="2">
    <citation type="submission" date="2022-10" db="EMBL/GenBank/DDBJ databases">
        <authorList>
            <consortium name="ENA_rothamsted_submissions"/>
            <consortium name="culmorum"/>
            <person name="King R."/>
        </authorList>
    </citation>
    <scope>NUCLEOTIDE SEQUENCE</scope>
</reference>
<evidence type="ECO:0000256" key="13">
    <source>
        <dbReference type="RuleBase" id="RU000405"/>
    </source>
</evidence>
<dbReference type="PANTHER" id="PTHR11920:SF501">
    <property type="entry name" value="GUANYLATE CYCLASE 32E"/>
    <property type="match status" value="1"/>
</dbReference>
<evidence type="ECO:0000256" key="12">
    <source>
        <dbReference type="ARBA" id="ARBA00023293"/>
    </source>
</evidence>
<comment type="subcellular location">
    <subcellularLocation>
        <location evidence="1">Membrane</location>
        <topology evidence="1">Single-pass type I membrane protein</topology>
    </subcellularLocation>
</comment>
<dbReference type="GO" id="GO:0001653">
    <property type="term" value="F:peptide receptor activity"/>
    <property type="evidence" value="ECO:0007669"/>
    <property type="project" value="TreeGrafter"/>
</dbReference>
<keyword evidence="12" id="KW-0141">cGMP biosynthesis</keyword>
<evidence type="ECO:0000256" key="8">
    <source>
        <dbReference type="ARBA" id="ARBA00023136"/>
    </source>
</evidence>
<dbReference type="Proteomes" id="UP001153620">
    <property type="component" value="Chromosome 2"/>
</dbReference>
<evidence type="ECO:0000256" key="9">
    <source>
        <dbReference type="ARBA" id="ARBA00023170"/>
    </source>
</evidence>
<keyword evidence="11 13" id="KW-0456">Lyase</keyword>
<dbReference type="InterPro" id="IPR050401">
    <property type="entry name" value="Cyclic_nucleotide_synthase"/>
</dbReference>
<dbReference type="SUPFAM" id="SSF55073">
    <property type="entry name" value="Nucleotide cyclase"/>
    <property type="match status" value="1"/>
</dbReference>
<evidence type="ECO:0000256" key="5">
    <source>
        <dbReference type="ARBA" id="ARBA00022741"/>
    </source>
</evidence>
<dbReference type="InterPro" id="IPR029787">
    <property type="entry name" value="Nucleotide_cyclase"/>
</dbReference>
<dbReference type="FunFam" id="3.30.70.1230:FF:000004">
    <property type="entry name" value="Guanylate cyclase"/>
    <property type="match status" value="1"/>
</dbReference>
<dbReference type="InterPro" id="IPR001054">
    <property type="entry name" value="A/G_cyclase"/>
</dbReference>
<proteinExistence type="inferred from homology"/>
<keyword evidence="9" id="KW-0675">Receptor</keyword>
<feature type="domain" description="Guanylate cyclase" evidence="15">
    <location>
        <begin position="335"/>
        <end position="466"/>
    </location>
</feature>
<evidence type="ECO:0000256" key="11">
    <source>
        <dbReference type="ARBA" id="ARBA00023239"/>
    </source>
</evidence>
<evidence type="ECO:0000259" key="15">
    <source>
        <dbReference type="PROSITE" id="PS50125"/>
    </source>
</evidence>
<dbReference type="EC" id="4.6.1.2" evidence="2"/>
<keyword evidence="6 14" id="KW-1133">Transmembrane helix</keyword>
<evidence type="ECO:0000256" key="14">
    <source>
        <dbReference type="SAM" id="Phobius"/>
    </source>
</evidence>
<keyword evidence="10" id="KW-0325">Glycoprotein</keyword>
<keyword evidence="3 14" id="KW-0812">Transmembrane</keyword>
<keyword evidence="7" id="KW-0342">GTP-binding</keyword>
<keyword evidence="8 14" id="KW-0472">Membrane</keyword>
<reference evidence="16" key="1">
    <citation type="submission" date="2022-01" db="EMBL/GenBank/DDBJ databases">
        <authorList>
            <person name="King R."/>
        </authorList>
    </citation>
    <scope>NUCLEOTIDE SEQUENCE</scope>
</reference>
<dbReference type="Gene3D" id="6.10.250.780">
    <property type="match status" value="1"/>
</dbReference>
<accession>A0A9N9RT69</accession>
<evidence type="ECO:0000256" key="1">
    <source>
        <dbReference type="ARBA" id="ARBA00004479"/>
    </source>
</evidence>
<dbReference type="GO" id="GO:0005886">
    <property type="term" value="C:plasma membrane"/>
    <property type="evidence" value="ECO:0007669"/>
    <property type="project" value="TreeGrafter"/>
</dbReference>
<dbReference type="Pfam" id="PF00211">
    <property type="entry name" value="Guanylate_cyc"/>
    <property type="match status" value="1"/>
</dbReference>
<protein>
    <recommendedName>
        <fullName evidence="2">guanylate cyclase</fullName>
        <ecNumber evidence="2">4.6.1.2</ecNumber>
    </recommendedName>
</protein>